<evidence type="ECO:0000256" key="4">
    <source>
        <dbReference type="ARBA" id="ARBA00023163"/>
    </source>
</evidence>
<dbReference type="GO" id="GO:0003700">
    <property type="term" value="F:DNA-binding transcription factor activity"/>
    <property type="evidence" value="ECO:0007669"/>
    <property type="project" value="TreeGrafter"/>
</dbReference>
<evidence type="ECO:0000256" key="1">
    <source>
        <dbReference type="ARBA" id="ARBA00022491"/>
    </source>
</evidence>
<feature type="DNA-binding region" description="H-T-H motif" evidence="5">
    <location>
        <begin position="25"/>
        <end position="44"/>
    </location>
</feature>
<accession>A0A0E9N0L4</accession>
<dbReference type="PANTHER" id="PTHR30055">
    <property type="entry name" value="HTH-TYPE TRANSCRIPTIONAL REGULATOR RUTR"/>
    <property type="match status" value="1"/>
</dbReference>
<gene>
    <name evidence="7" type="ORF">FPE01S_02_04330</name>
</gene>
<organism evidence="7 8">
    <name type="scientific">Flavihumibacter petaseus NBRC 106054</name>
    <dbReference type="NCBI Taxonomy" id="1220578"/>
    <lineage>
        <taxon>Bacteria</taxon>
        <taxon>Pseudomonadati</taxon>
        <taxon>Bacteroidota</taxon>
        <taxon>Chitinophagia</taxon>
        <taxon>Chitinophagales</taxon>
        <taxon>Chitinophagaceae</taxon>
        <taxon>Flavihumibacter</taxon>
    </lineage>
</organism>
<dbReference type="STRING" id="1220578.FPE01S_02_04330"/>
<dbReference type="OrthoDB" id="881297at2"/>
<dbReference type="Gene3D" id="1.10.357.10">
    <property type="entry name" value="Tetracycline Repressor, domain 2"/>
    <property type="match status" value="1"/>
</dbReference>
<keyword evidence="8" id="KW-1185">Reference proteome</keyword>
<evidence type="ECO:0000256" key="2">
    <source>
        <dbReference type="ARBA" id="ARBA00023015"/>
    </source>
</evidence>
<dbReference type="InterPro" id="IPR050109">
    <property type="entry name" value="HTH-type_TetR-like_transc_reg"/>
</dbReference>
<dbReference type="RefSeq" id="WP_046369226.1">
    <property type="nucleotide sequence ID" value="NZ_BBWV01000002.1"/>
</dbReference>
<keyword evidence="2" id="KW-0805">Transcription regulation</keyword>
<protein>
    <submittedName>
        <fullName evidence="7">Putative TetR family transcriptional regulator</fullName>
    </submittedName>
</protein>
<dbReference type="AlphaFoldDB" id="A0A0E9N0L4"/>
<reference evidence="7 8" key="1">
    <citation type="submission" date="2015-04" db="EMBL/GenBank/DDBJ databases">
        <title>Whole genome shotgun sequence of Flavihumibacter petaseus NBRC 106054.</title>
        <authorList>
            <person name="Miyazawa S."/>
            <person name="Hosoyama A."/>
            <person name="Hashimoto M."/>
            <person name="Noguchi M."/>
            <person name="Tsuchikane K."/>
            <person name="Ohji S."/>
            <person name="Yamazoe A."/>
            <person name="Ichikawa N."/>
            <person name="Kimura A."/>
            <person name="Fujita N."/>
        </authorList>
    </citation>
    <scope>NUCLEOTIDE SEQUENCE [LARGE SCALE GENOMIC DNA]</scope>
    <source>
        <strain evidence="7 8">NBRC 106054</strain>
    </source>
</reference>
<evidence type="ECO:0000259" key="6">
    <source>
        <dbReference type="PROSITE" id="PS50977"/>
    </source>
</evidence>
<evidence type="ECO:0000313" key="8">
    <source>
        <dbReference type="Proteomes" id="UP000033121"/>
    </source>
</evidence>
<evidence type="ECO:0000313" key="7">
    <source>
        <dbReference type="EMBL" id="GAO43328.1"/>
    </source>
</evidence>
<keyword evidence="4" id="KW-0804">Transcription</keyword>
<dbReference type="Pfam" id="PF00440">
    <property type="entry name" value="TetR_N"/>
    <property type="match status" value="1"/>
</dbReference>
<dbReference type="InterPro" id="IPR009057">
    <property type="entry name" value="Homeodomain-like_sf"/>
</dbReference>
<dbReference type="SUPFAM" id="SSF46689">
    <property type="entry name" value="Homeodomain-like"/>
    <property type="match status" value="1"/>
</dbReference>
<dbReference type="PROSITE" id="PS50977">
    <property type="entry name" value="HTH_TETR_2"/>
    <property type="match status" value="1"/>
</dbReference>
<dbReference type="GO" id="GO:0000976">
    <property type="term" value="F:transcription cis-regulatory region binding"/>
    <property type="evidence" value="ECO:0007669"/>
    <property type="project" value="TreeGrafter"/>
</dbReference>
<proteinExistence type="predicted"/>
<dbReference type="PANTHER" id="PTHR30055:SF175">
    <property type="entry name" value="HTH-TYPE TRANSCRIPTIONAL REPRESSOR KSTR2"/>
    <property type="match status" value="1"/>
</dbReference>
<feature type="domain" description="HTH tetR-type" evidence="6">
    <location>
        <begin position="2"/>
        <end position="62"/>
    </location>
</feature>
<name>A0A0E9N0L4_9BACT</name>
<dbReference type="EMBL" id="BBWV01000002">
    <property type="protein sequence ID" value="GAO43328.1"/>
    <property type="molecule type" value="Genomic_DNA"/>
</dbReference>
<dbReference type="InterPro" id="IPR001647">
    <property type="entry name" value="HTH_TetR"/>
</dbReference>
<keyword evidence="1" id="KW-0678">Repressor</keyword>
<comment type="caution">
    <text evidence="7">The sequence shown here is derived from an EMBL/GenBank/DDBJ whole genome shotgun (WGS) entry which is preliminary data.</text>
</comment>
<sequence>MLELKVKIEKEACSLFSRFGIKSITMAELAGKMGISKKTIYSCFQNKQELVDAVYTPQLKEAKAACLASIATAEDAIEECLLCWISLRPVITFFRQKAFSDIQREFYPLSARYQQFRNVFLRQMIEKNIERGHSEGLYRPSIHPAIIASLQTILIEAMSGEIPLSGKWSEDTVDEQILLHYLNGLVTARGAALLEQYEQQYLITPQA</sequence>
<keyword evidence="3 5" id="KW-0238">DNA-binding</keyword>
<evidence type="ECO:0000256" key="3">
    <source>
        <dbReference type="ARBA" id="ARBA00023125"/>
    </source>
</evidence>
<evidence type="ECO:0000256" key="5">
    <source>
        <dbReference type="PROSITE-ProRule" id="PRU00335"/>
    </source>
</evidence>
<dbReference type="Proteomes" id="UP000033121">
    <property type="component" value="Unassembled WGS sequence"/>
</dbReference>